<sequence length="337" mass="37364">MRFGTFIPQGWRHDLVDIDPSEHWDTMRALAQSADAGPWESIWVYDHFHTVPAPTDQATHEAWTLMSAFAAVTERVRIGQMCTCMSYRNPAYLAKVAATVDMISGGRTEMGIGGGWYEQEWRAYGYGFPGIPERLGRLREGVEIMKQAWTTGEATLDGQYFQVNKAIVQPMPPQQGGIPIWVAGGGEKVTLKIAAQYADYTNFTGTLEEFDHKSAVLRGHCEAIGRDFGSITRSSNFNTIIADTEAEVAERIDAVEARMARHVGADTAAEYVHANYHSDAPGVGTPEQVIERLLERQKHGLGYSIHYFPEAAYDRSTQQLFEQTVIPALAEASGDDL</sequence>
<gene>
    <name evidence="6" type="ORF">AWU67_13610</name>
</gene>
<feature type="domain" description="Luciferase-like" evidence="5">
    <location>
        <begin position="1"/>
        <end position="300"/>
    </location>
</feature>
<reference evidence="6 7" key="1">
    <citation type="journal article" date="2016" name="J. Biotechnol.">
        <title>First complete genome sequence of a species in the genus Microterricola, an extremophilic cold active enzyme producing bacterial strain ERGS5:02 isolated from Sikkim Himalaya.</title>
        <authorList>
            <person name="Himanshu"/>
            <person name="Swarnkar M.K."/>
            <person name="Singh D."/>
            <person name="Kumar R."/>
        </authorList>
    </citation>
    <scope>NUCLEOTIDE SEQUENCE [LARGE SCALE GENOMIC DNA]</scope>
    <source>
        <strain evidence="6 7">ERGS5:02</strain>
    </source>
</reference>
<dbReference type="GO" id="GO:0008726">
    <property type="term" value="F:alkanesulfonate monooxygenase activity"/>
    <property type="evidence" value="ECO:0007669"/>
    <property type="project" value="TreeGrafter"/>
</dbReference>
<reference evidence="7" key="2">
    <citation type="submission" date="2016-01" db="EMBL/GenBank/DDBJ databases">
        <title>First complete genome sequence of a species in the genus Microterricola, an extremophilic cold active enzyme producing strain ERGS5:02 isolated from Sikkim Himalaya.</title>
        <authorList>
            <person name="Kumar R."/>
            <person name="Singh D."/>
            <person name="Swarnkar M.K."/>
        </authorList>
    </citation>
    <scope>NUCLEOTIDE SEQUENCE [LARGE SCALE GENOMIC DNA]</scope>
    <source>
        <strain evidence="7">ERGS5:02</strain>
    </source>
</reference>
<dbReference type="EMBL" id="CP014145">
    <property type="protein sequence ID" value="AMB59724.1"/>
    <property type="molecule type" value="Genomic_DNA"/>
</dbReference>
<dbReference type="PANTHER" id="PTHR42847:SF8">
    <property type="entry name" value="CONSERVED PROTEIN"/>
    <property type="match status" value="1"/>
</dbReference>
<dbReference type="NCBIfam" id="TIGR03560">
    <property type="entry name" value="F420_Rv1855c"/>
    <property type="match status" value="1"/>
</dbReference>
<dbReference type="InterPro" id="IPR050172">
    <property type="entry name" value="SsuD_RutA_monooxygenase"/>
</dbReference>
<evidence type="ECO:0000313" key="7">
    <source>
        <dbReference type="Proteomes" id="UP000058305"/>
    </source>
</evidence>
<keyword evidence="2" id="KW-0288">FMN</keyword>
<keyword evidence="3" id="KW-0560">Oxidoreductase</keyword>
<dbReference type="Pfam" id="PF00296">
    <property type="entry name" value="Bac_luciferase"/>
    <property type="match status" value="1"/>
</dbReference>
<dbReference type="Gene3D" id="3.20.20.30">
    <property type="entry name" value="Luciferase-like domain"/>
    <property type="match status" value="1"/>
</dbReference>
<keyword evidence="1" id="KW-0285">Flavoprotein</keyword>
<accession>A0A0X8E3D7</accession>
<protein>
    <submittedName>
        <fullName evidence="6">LLM class F420-dependent oxidoreductase</fullName>
    </submittedName>
</protein>
<proteinExistence type="predicted"/>
<dbReference type="GO" id="GO:0046306">
    <property type="term" value="P:alkanesulfonate catabolic process"/>
    <property type="evidence" value="ECO:0007669"/>
    <property type="project" value="TreeGrafter"/>
</dbReference>
<dbReference type="AlphaFoldDB" id="A0A0X8E3D7"/>
<dbReference type="InterPro" id="IPR019952">
    <property type="entry name" value="F420_OxRdatse_Rv1855c_pred"/>
</dbReference>
<dbReference type="InterPro" id="IPR036661">
    <property type="entry name" value="Luciferase-like_sf"/>
</dbReference>
<evidence type="ECO:0000259" key="5">
    <source>
        <dbReference type="Pfam" id="PF00296"/>
    </source>
</evidence>
<evidence type="ECO:0000256" key="4">
    <source>
        <dbReference type="ARBA" id="ARBA00023033"/>
    </source>
</evidence>
<keyword evidence="7" id="KW-1185">Reference proteome</keyword>
<evidence type="ECO:0000256" key="3">
    <source>
        <dbReference type="ARBA" id="ARBA00023002"/>
    </source>
</evidence>
<evidence type="ECO:0000313" key="6">
    <source>
        <dbReference type="EMBL" id="AMB59724.1"/>
    </source>
</evidence>
<dbReference type="KEGG" id="mvd:AWU67_13610"/>
<dbReference type="PANTHER" id="PTHR42847">
    <property type="entry name" value="ALKANESULFONATE MONOOXYGENASE"/>
    <property type="match status" value="1"/>
</dbReference>
<dbReference type="SUPFAM" id="SSF51679">
    <property type="entry name" value="Bacterial luciferase-like"/>
    <property type="match status" value="1"/>
</dbReference>
<evidence type="ECO:0000256" key="1">
    <source>
        <dbReference type="ARBA" id="ARBA00022630"/>
    </source>
</evidence>
<organism evidence="6 7">
    <name type="scientific">Microterricola viridarii</name>
    <dbReference type="NCBI Taxonomy" id="412690"/>
    <lineage>
        <taxon>Bacteria</taxon>
        <taxon>Bacillati</taxon>
        <taxon>Actinomycetota</taxon>
        <taxon>Actinomycetes</taxon>
        <taxon>Micrococcales</taxon>
        <taxon>Microbacteriaceae</taxon>
        <taxon>Microterricola</taxon>
    </lineage>
</organism>
<dbReference type="Proteomes" id="UP000058305">
    <property type="component" value="Chromosome"/>
</dbReference>
<dbReference type="RefSeq" id="WP_067230129.1">
    <property type="nucleotide sequence ID" value="NZ_CP014145.1"/>
</dbReference>
<name>A0A0X8E3D7_9MICO</name>
<dbReference type="OrthoDB" id="143323at2"/>
<dbReference type="InterPro" id="IPR011251">
    <property type="entry name" value="Luciferase-like_dom"/>
</dbReference>
<evidence type="ECO:0000256" key="2">
    <source>
        <dbReference type="ARBA" id="ARBA00022643"/>
    </source>
</evidence>
<keyword evidence="4" id="KW-0503">Monooxygenase</keyword>